<name>A0A438AMN7_9RHOB</name>
<evidence type="ECO:0000313" key="11">
    <source>
        <dbReference type="Proteomes" id="UP000285908"/>
    </source>
</evidence>
<proteinExistence type="inferred from homology"/>
<organism evidence="10 11">
    <name type="scientific">Mesobaculum littorinae</name>
    <dbReference type="NCBI Taxonomy" id="2486419"/>
    <lineage>
        <taxon>Bacteria</taxon>
        <taxon>Pseudomonadati</taxon>
        <taxon>Pseudomonadota</taxon>
        <taxon>Alphaproteobacteria</taxon>
        <taxon>Rhodobacterales</taxon>
        <taxon>Roseobacteraceae</taxon>
        <taxon>Mesobaculum</taxon>
    </lineage>
</organism>
<dbReference type="InterPro" id="IPR058626">
    <property type="entry name" value="MdtA-like_b-barrel"/>
</dbReference>
<feature type="coiled-coil region" evidence="3">
    <location>
        <begin position="148"/>
        <end position="175"/>
    </location>
</feature>
<dbReference type="Gene3D" id="2.40.50.100">
    <property type="match status" value="1"/>
</dbReference>
<dbReference type="InterPro" id="IPR058627">
    <property type="entry name" value="MdtA-like_C"/>
</dbReference>
<evidence type="ECO:0000313" key="10">
    <source>
        <dbReference type="EMBL" id="RVV99952.1"/>
    </source>
</evidence>
<feature type="domain" description="Multidrug resistance protein MdtA-like C-terminal permuted SH3" evidence="9">
    <location>
        <begin position="303"/>
        <end position="360"/>
    </location>
</feature>
<comment type="caution">
    <text evidence="10">The sequence shown here is derived from an EMBL/GenBank/DDBJ whole genome shotgun (WGS) entry which is preliminary data.</text>
</comment>
<dbReference type="FunFam" id="2.40.420.20:FF:000001">
    <property type="entry name" value="Efflux RND transporter periplasmic adaptor subunit"/>
    <property type="match status" value="1"/>
</dbReference>
<evidence type="ECO:0000256" key="3">
    <source>
        <dbReference type="SAM" id="Coils"/>
    </source>
</evidence>
<feature type="compositionally biased region" description="Low complexity" evidence="4">
    <location>
        <begin position="378"/>
        <end position="469"/>
    </location>
</feature>
<dbReference type="AlphaFoldDB" id="A0A438AMN7"/>
<feature type="domain" description="Multidrug resistance protein MdtA-like alpha-helical hairpin" evidence="6">
    <location>
        <begin position="103"/>
        <end position="172"/>
    </location>
</feature>
<dbReference type="Gene3D" id="1.10.287.470">
    <property type="entry name" value="Helix hairpin bin"/>
    <property type="match status" value="1"/>
</dbReference>
<accession>A0A438AMN7</accession>
<feature type="domain" description="Multidrug resistance protein MdtA-like beta-barrel" evidence="8">
    <location>
        <begin position="209"/>
        <end position="294"/>
    </location>
</feature>
<evidence type="ECO:0000256" key="4">
    <source>
        <dbReference type="SAM" id="MobiDB-lite"/>
    </source>
</evidence>
<keyword evidence="3" id="KW-0175">Coiled coil</keyword>
<comment type="subcellular location">
    <subcellularLocation>
        <location evidence="1">Cell envelope</location>
    </subcellularLocation>
</comment>
<feature type="chain" id="PRO_5019496950" evidence="5">
    <location>
        <begin position="25"/>
        <end position="469"/>
    </location>
</feature>
<dbReference type="GO" id="GO:0022857">
    <property type="term" value="F:transmembrane transporter activity"/>
    <property type="evidence" value="ECO:0007669"/>
    <property type="project" value="InterPro"/>
</dbReference>
<feature type="region of interest" description="Disordered" evidence="4">
    <location>
        <begin position="114"/>
        <end position="147"/>
    </location>
</feature>
<dbReference type="EMBL" id="RQXX01000001">
    <property type="protein sequence ID" value="RVV99952.1"/>
    <property type="molecule type" value="Genomic_DNA"/>
</dbReference>
<protein>
    <submittedName>
        <fullName evidence="10">Efflux RND transporter periplasmic adaptor subunit</fullName>
    </submittedName>
</protein>
<evidence type="ECO:0000259" key="8">
    <source>
        <dbReference type="Pfam" id="PF25944"/>
    </source>
</evidence>
<dbReference type="Pfam" id="PF25917">
    <property type="entry name" value="BSH_RND"/>
    <property type="match status" value="1"/>
</dbReference>
<evidence type="ECO:0000256" key="2">
    <source>
        <dbReference type="ARBA" id="ARBA00009477"/>
    </source>
</evidence>
<dbReference type="InterPro" id="IPR058625">
    <property type="entry name" value="MdtA-like_BSH"/>
</dbReference>
<evidence type="ECO:0000259" key="6">
    <source>
        <dbReference type="Pfam" id="PF25876"/>
    </source>
</evidence>
<dbReference type="PANTHER" id="PTHR30158:SF3">
    <property type="entry name" value="MULTIDRUG EFFLUX PUMP SUBUNIT ACRA-RELATED"/>
    <property type="match status" value="1"/>
</dbReference>
<dbReference type="Pfam" id="PF25944">
    <property type="entry name" value="Beta-barrel_RND"/>
    <property type="match status" value="1"/>
</dbReference>
<dbReference type="RefSeq" id="WP_127905395.1">
    <property type="nucleotide sequence ID" value="NZ_RQXX01000001.1"/>
</dbReference>
<gene>
    <name evidence="10" type="ORF">EKE94_04690</name>
</gene>
<feature type="region of interest" description="Disordered" evidence="4">
    <location>
        <begin position="363"/>
        <end position="469"/>
    </location>
</feature>
<dbReference type="Gene3D" id="2.40.420.20">
    <property type="match status" value="1"/>
</dbReference>
<evidence type="ECO:0000259" key="7">
    <source>
        <dbReference type="Pfam" id="PF25917"/>
    </source>
</evidence>
<dbReference type="OrthoDB" id="9816569at2"/>
<dbReference type="Pfam" id="PF25876">
    <property type="entry name" value="HH_MFP_RND"/>
    <property type="match status" value="1"/>
</dbReference>
<dbReference type="GO" id="GO:0005886">
    <property type="term" value="C:plasma membrane"/>
    <property type="evidence" value="ECO:0007669"/>
    <property type="project" value="TreeGrafter"/>
</dbReference>
<dbReference type="PANTHER" id="PTHR30158">
    <property type="entry name" value="ACRA/E-RELATED COMPONENT OF DRUG EFFLUX TRANSPORTER"/>
    <property type="match status" value="1"/>
</dbReference>
<dbReference type="InterPro" id="IPR006143">
    <property type="entry name" value="RND_pump_MFP"/>
</dbReference>
<comment type="similarity">
    <text evidence="2">Belongs to the membrane fusion protein (MFP) (TC 8.A.1) family.</text>
</comment>
<dbReference type="Proteomes" id="UP000285908">
    <property type="component" value="Unassembled WGS sequence"/>
</dbReference>
<feature type="compositionally biased region" description="Low complexity" evidence="4">
    <location>
        <begin position="136"/>
        <end position="147"/>
    </location>
</feature>
<feature type="signal peptide" evidence="5">
    <location>
        <begin position="1"/>
        <end position="24"/>
    </location>
</feature>
<keyword evidence="5" id="KW-0732">Signal</keyword>
<dbReference type="NCBIfam" id="TIGR01730">
    <property type="entry name" value="RND_mfp"/>
    <property type="match status" value="1"/>
</dbReference>
<sequence>MARIIQAAALAAAVLMPLSAGVAAAQQGGGGDAPPPAVTVVTLQPQDLTLTTVLPGRVRASSEAEVLPQVSGIITERLFTEGSQVSEGDVLYRIDPTTYEAAVAQAQASVSQAQAQQRAAERDFERVSQLSDRGVSSQQAADDAASARDSANAAVEVAQAQLRSAEIELDRTEIRARLSGRIGLSNVSPGALVTASQATPLATIRELDPVYVDVTQSAAELLAWRRGDTAADLGEGNREVALTLADGSIFEERGLVTAAEPHVDEQTGVVVLRIEFDNPEGLLLPGMYVQVEMPTTQAEGVYLAPQEGVTRDRRGNPLAMVVSDEGVVESRQLTVLQDRGSDWIVSDGLEPGDRIVVAGMSAAQPGAQVTPEERAPEGAENAQPGNGQAQGAQAQGAQVQGATTEGAEGTQPAPATDAAPGTAETEATETEGPAAGQDAPAGAAQAAEGTAPDAQATEAAAETAAGEED</sequence>
<reference evidence="10 11" key="1">
    <citation type="submission" date="2018-11" db="EMBL/GenBank/DDBJ databases">
        <title>Mesobaculum littorinae gen. nov., sp. nov., isolated from Littorina scabra that represents a novel genus of the order Rhodobacteraceae.</title>
        <authorList>
            <person name="Li F."/>
        </authorList>
    </citation>
    <scope>NUCLEOTIDE SEQUENCE [LARGE SCALE GENOMIC DNA]</scope>
    <source>
        <strain evidence="10 11">M0103</strain>
    </source>
</reference>
<dbReference type="GO" id="GO:0046677">
    <property type="term" value="P:response to antibiotic"/>
    <property type="evidence" value="ECO:0007669"/>
    <property type="project" value="TreeGrafter"/>
</dbReference>
<evidence type="ECO:0000256" key="5">
    <source>
        <dbReference type="SAM" id="SignalP"/>
    </source>
</evidence>
<dbReference type="Gene3D" id="2.40.30.170">
    <property type="match status" value="1"/>
</dbReference>
<evidence type="ECO:0000259" key="9">
    <source>
        <dbReference type="Pfam" id="PF25967"/>
    </source>
</evidence>
<keyword evidence="11" id="KW-1185">Reference proteome</keyword>
<evidence type="ECO:0000256" key="1">
    <source>
        <dbReference type="ARBA" id="ARBA00004196"/>
    </source>
</evidence>
<dbReference type="GO" id="GO:0030313">
    <property type="term" value="C:cell envelope"/>
    <property type="evidence" value="ECO:0007669"/>
    <property type="project" value="UniProtKB-SubCell"/>
</dbReference>
<dbReference type="Pfam" id="PF25967">
    <property type="entry name" value="RND-MFP_C"/>
    <property type="match status" value="1"/>
</dbReference>
<feature type="domain" description="Multidrug resistance protein MdtA-like barrel-sandwich hybrid" evidence="7">
    <location>
        <begin position="63"/>
        <end position="204"/>
    </location>
</feature>
<dbReference type="InterPro" id="IPR058624">
    <property type="entry name" value="MdtA-like_HH"/>
</dbReference>
<dbReference type="SUPFAM" id="SSF111369">
    <property type="entry name" value="HlyD-like secretion proteins"/>
    <property type="match status" value="1"/>
</dbReference>